<name>A0A418WDH3_9PROT</name>
<accession>A0A418WDH3</accession>
<keyword evidence="2" id="KW-1185">Reference proteome</keyword>
<evidence type="ECO:0000313" key="1">
    <source>
        <dbReference type="EMBL" id="RJF88006.1"/>
    </source>
</evidence>
<proteinExistence type="predicted"/>
<comment type="caution">
    <text evidence="1">The sequence shown here is derived from an EMBL/GenBank/DDBJ whole genome shotgun (WGS) entry which is preliminary data.</text>
</comment>
<dbReference type="Proteomes" id="UP000284605">
    <property type="component" value="Unassembled WGS sequence"/>
</dbReference>
<organism evidence="1 2">
    <name type="scientific">Oleomonas cavernae</name>
    <dbReference type="NCBI Taxonomy" id="2320859"/>
    <lineage>
        <taxon>Bacteria</taxon>
        <taxon>Pseudomonadati</taxon>
        <taxon>Pseudomonadota</taxon>
        <taxon>Alphaproteobacteria</taxon>
        <taxon>Acetobacterales</taxon>
        <taxon>Acetobacteraceae</taxon>
        <taxon>Oleomonas</taxon>
    </lineage>
</organism>
<dbReference type="EMBL" id="QYUK01000011">
    <property type="protein sequence ID" value="RJF88006.1"/>
    <property type="molecule type" value="Genomic_DNA"/>
</dbReference>
<dbReference type="AlphaFoldDB" id="A0A418WDH3"/>
<sequence>MAATMPGKSWEYMMFVTKVESSGIINPVGLALAKWKGWRGANDDSGRDAGLALLLSIFWEESLFNNIPQTGAGSAVGFGQVEPAEMYKFDAANVNSPDPSLREAVKSAETHNYLVYHLPKRTKVGSQTRLAAPLGDITAATVSAATLRHVYESKSRNIQTALDAYAGVGFKGQTPKHLATDKDRRAIIEDWLACAKDLFEKGLVVDKPAADPVLDALNKSRPFSDIRAAVKPILFPGQ</sequence>
<reference evidence="1 2" key="1">
    <citation type="submission" date="2018-09" db="EMBL/GenBank/DDBJ databases">
        <authorList>
            <person name="Zhu H."/>
        </authorList>
    </citation>
    <scope>NUCLEOTIDE SEQUENCE [LARGE SCALE GENOMIC DNA]</scope>
    <source>
        <strain evidence="1 2">K1W22B-8</strain>
    </source>
</reference>
<gene>
    <name evidence="1" type="ORF">D3874_14045</name>
</gene>
<evidence type="ECO:0000313" key="2">
    <source>
        <dbReference type="Proteomes" id="UP000284605"/>
    </source>
</evidence>
<dbReference type="RefSeq" id="WP_119778639.1">
    <property type="nucleotide sequence ID" value="NZ_QYUK01000011.1"/>
</dbReference>
<protein>
    <submittedName>
        <fullName evidence="1">Uncharacterized protein</fullName>
    </submittedName>
</protein>